<reference evidence="1 2" key="1">
    <citation type="journal article" date="2018" name="Nat. Ecol. Evol.">
        <title>Shark genomes provide insights into elasmobranch evolution and the origin of vertebrates.</title>
        <authorList>
            <person name="Hara Y"/>
            <person name="Yamaguchi K"/>
            <person name="Onimaru K"/>
            <person name="Kadota M"/>
            <person name="Koyanagi M"/>
            <person name="Keeley SD"/>
            <person name="Tatsumi K"/>
            <person name="Tanaka K"/>
            <person name="Motone F"/>
            <person name="Kageyama Y"/>
            <person name="Nozu R"/>
            <person name="Adachi N"/>
            <person name="Nishimura O"/>
            <person name="Nakagawa R"/>
            <person name="Tanegashima C"/>
            <person name="Kiyatake I"/>
            <person name="Matsumoto R"/>
            <person name="Murakumo K"/>
            <person name="Nishida K"/>
            <person name="Terakita A"/>
            <person name="Kuratani S"/>
            <person name="Sato K"/>
            <person name="Hyodo S Kuraku.S."/>
        </authorList>
    </citation>
    <scope>NUCLEOTIDE SEQUENCE [LARGE SCALE GENOMIC DNA]</scope>
</reference>
<gene>
    <name evidence="1" type="ORF">scyTo_0025964</name>
</gene>
<dbReference type="OrthoDB" id="120976at2759"/>
<name>A0A401QIZ2_SCYTO</name>
<accession>A0A401QIZ2</accession>
<dbReference type="EMBL" id="BFAA01144821">
    <property type="protein sequence ID" value="GCB85333.1"/>
    <property type="molecule type" value="Genomic_DNA"/>
</dbReference>
<evidence type="ECO:0000313" key="1">
    <source>
        <dbReference type="EMBL" id="GCB85333.1"/>
    </source>
</evidence>
<feature type="non-terminal residue" evidence="1">
    <location>
        <position position="1"/>
    </location>
</feature>
<protein>
    <submittedName>
        <fullName evidence="1">Uncharacterized protein</fullName>
    </submittedName>
</protein>
<dbReference type="Proteomes" id="UP000288216">
    <property type="component" value="Unassembled WGS sequence"/>
</dbReference>
<proteinExistence type="predicted"/>
<dbReference type="AlphaFoldDB" id="A0A401QIZ2"/>
<organism evidence="1 2">
    <name type="scientific">Scyliorhinus torazame</name>
    <name type="common">Cloudy catshark</name>
    <name type="synonym">Catulus torazame</name>
    <dbReference type="NCBI Taxonomy" id="75743"/>
    <lineage>
        <taxon>Eukaryota</taxon>
        <taxon>Metazoa</taxon>
        <taxon>Chordata</taxon>
        <taxon>Craniata</taxon>
        <taxon>Vertebrata</taxon>
        <taxon>Chondrichthyes</taxon>
        <taxon>Elasmobranchii</taxon>
        <taxon>Galeomorphii</taxon>
        <taxon>Galeoidea</taxon>
        <taxon>Carcharhiniformes</taxon>
        <taxon>Scyliorhinidae</taxon>
        <taxon>Scyliorhinus</taxon>
    </lineage>
</organism>
<keyword evidence="2" id="KW-1185">Reference proteome</keyword>
<sequence>MASQPVLSKAVSSNYMATLTALIVVKEPIAGQAGQLLMQQPSVMAVGDEVSYASIA</sequence>
<comment type="caution">
    <text evidence="1">The sequence shown here is derived from an EMBL/GenBank/DDBJ whole genome shotgun (WGS) entry which is preliminary data.</text>
</comment>
<evidence type="ECO:0000313" key="2">
    <source>
        <dbReference type="Proteomes" id="UP000288216"/>
    </source>
</evidence>